<dbReference type="Gene3D" id="3.40.50.150">
    <property type="entry name" value="Vaccinia Virus protein VP39"/>
    <property type="match status" value="1"/>
</dbReference>
<dbReference type="EMBL" id="JOPA01000004">
    <property type="protein sequence ID" value="OUI96388.1"/>
    <property type="molecule type" value="Genomic_DNA"/>
</dbReference>
<dbReference type="CDD" id="cd11644">
    <property type="entry name" value="Precorrin-6Y-MT"/>
    <property type="match status" value="1"/>
</dbReference>
<sequence length="407" mass="43462">MLTPPWLTLVGVGEDGIDGLSAVARHRVQTAPYVIGGARHLENCRSLLSGESHVWPTPFADGVQQVVARRGQPTVVLASGDPFFYGVGASLARFILPSEMLSIPAPSSVSLACARLGWAQQNCRVLSVCGRPKELLLPFLQPAARLLVLCADETSPATVLAWLTERGFGTTRCYILEALGGEHEKITLCTAQEGPPEPVARLNMLALEVQADTVAHTLPRVSGLPDSCFEHDGQLTKREIRAVTLSSLAPRAGELLWDVGGGAGSISIEWMLSDPMCQAIAIERVSERAARIGRNALALGVPGLQIAEGSAPEIFEKLASPDAIFVGGGASKPNVLEAAWAALKPGGRMVVNAVVVETELRLFQAMQDWGGTLTRLNVARLETVGSLHGFRPGMSVMQWVAWKPYTQ</sequence>
<dbReference type="InterPro" id="IPR035996">
    <property type="entry name" value="4pyrrol_Methylase_sf"/>
</dbReference>
<dbReference type="PANTHER" id="PTHR43182:SF1">
    <property type="entry name" value="COBALT-PRECORRIN-7 C(5)-METHYLTRANSFERASE"/>
    <property type="match status" value="1"/>
</dbReference>
<dbReference type="Gene3D" id="3.40.1010.10">
    <property type="entry name" value="Cobalt-precorrin-4 Transmethylase, Domain 1"/>
    <property type="match status" value="1"/>
</dbReference>
<keyword evidence="5" id="KW-0949">S-adenosyl-L-methionine</keyword>
<dbReference type="GO" id="GO:0009236">
    <property type="term" value="P:cobalamin biosynthetic process"/>
    <property type="evidence" value="ECO:0007669"/>
    <property type="project" value="UniProtKB-UniPathway"/>
</dbReference>
<dbReference type="GO" id="GO:0008276">
    <property type="term" value="F:protein methyltransferase activity"/>
    <property type="evidence" value="ECO:0007669"/>
    <property type="project" value="InterPro"/>
</dbReference>
<gene>
    <name evidence="7" type="ORF">HK17_12325</name>
</gene>
<keyword evidence="2" id="KW-0169">Cobalamin biosynthesis</keyword>
<dbReference type="InterPro" id="IPR006365">
    <property type="entry name" value="Cbl_synth_CobL"/>
</dbReference>
<accession>A0A252AXW0</accession>
<evidence type="ECO:0000256" key="4">
    <source>
        <dbReference type="ARBA" id="ARBA00022679"/>
    </source>
</evidence>
<dbReference type="InterPro" id="IPR050714">
    <property type="entry name" value="Cobalamin_biosynth_MTase"/>
</dbReference>
<keyword evidence="4 7" id="KW-0808">Transferase</keyword>
<evidence type="ECO:0000259" key="6">
    <source>
        <dbReference type="Pfam" id="PF00590"/>
    </source>
</evidence>
<dbReference type="SUPFAM" id="SSF53790">
    <property type="entry name" value="Tetrapyrrole methylase"/>
    <property type="match status" value="1"/>
</dbReference>
<evidence type="ECO:0000313" key="7">
    <source>
        <dbReference type="EMBL" id="OUI96388.1"/>
    </source>
</evidence>
<dbReference type="NCBIfam" id="TIGR02469">
    <property type="entry name" value="CbiT"/>
    <property type="match status" value="1"/>
</dbReference>
<dbReference type="GO" id="GO:0032259">
    <property type="term" value="P:methylation"/>
    <property type="evidence" value="ECO:0007669"/>
    <property type="project" value="UniProtKB-KW"/>
</dbReference>
<evidence type="ECO:0000256" key="2">
    <source>
        <dbReference type="ARBA" id="ARBA00022573"/>
    </source>
</evidence>
<keyword evidence="3 7" id="KW-0489">Methyltransferase</keyword>
<dbReference type="CDD" id="cd02440">
    <property type="entry name" value="AdoMet_MTases"/>
    <property type="match status" value="1"/>
</dbReference>
<comment type="pathway">
    <text evidence="1">Cofactor biosynthesis; adenosylcobalamin biosynthesis.</text>
</comment>
<dbReference type="InterPro" id="IPR029063">
    <property type="entry name" value="SAM-dependent_MTases_sf"/>
</dbReference>
<dbReference type="PANTHER" id="PTHR43182">
    <property type="entry name" value="COBALT-PRECORRIN-6B C(15)-METHYLTRANSFERASE (DECARBOXYLATING)"/>
    <property type="match status" value="1"/>
</dbReference>
<dbReference type="RefSeq" id="WP_086658725.1">
    <property type="nucleotide sequence ID" value="NZ_JBJJWX010000001.1"/>
</dbReference>
<feature type="domain" description="Tetrapyrrole methylase" evidence="6">
    <location>
        <begin position="7"/>
        <end position="193"/>
    </location>
</feature>
<dbReference type="InterPro" id="IPR014776">
    <property type="entry name" value="4pyrrole_Mease_sub2"/>
</dbReference>
<dbReference type="SUPFAM" id="SSF53335">
    <property type="entry name" value="S-adenosyl-L-methionine-dependent methyltransferases"/>
    <property type="match status" value="1"/>
</dbReference>
<dbReference type="Pfam" id="PF00590">
    <property type="entry name" value="TP_methylase"/>
    <property type="match status" value="1"/>
</dbReference>
<evidence type="ECO:0000256" key="1">
    <source>
        <dbReference type="ARBA" id="ARBA00004953"/>
    </source>
</evidence>
<dbReference type="InterPro" id="IPR014008">
    <property type="entry name" value="Cbl_synth_MTase_CbiT"/>
</dbReference>
<dbReference type="Proteomes" id="UP000194641">
    <property type="component" value="Unassembled WGS sequence"/>
</dbReference>
<organism evidence="7 8">
    <name type="scientific">Acetobacter indonesiensis</name>
    <dbReference type="NCBI Taxonomy" id="104101"/>
    <lineage>
        <taxon>Bacteria</taxon>
        <taxon>Pseudomonadati</taxon>
        <taxon>Pseudomonadota</taxon>
        <taxon>Alphaproteobacteria</taxon>
        <taxon>Acetobacterales</taxon>
        <taxon>Acetobacteraceae</taxon>
        <taxon>Acetobacter</taxon>
    </lineage>
</organism>
<dbReference type="AlphaFoldDB" id="A0A252AXW0"/>
<name>A0A252AXW0_9PROT</name>
<dbReference type="Pfam" id="PF01135">
    <property type="entry name" value="PCMT"/>
    <property type="match status" value="1"/>
</dbReference>
<dbReference type="NCBIfam" id="TIGR02467">
    <property type="entry name" value="CbiE"/>
    <property type="match status" value="1"/>
</dbReference>
<protein>
    <submittedName>
        <fullName evidence="7">Precorrin-6Y C5,15-methyltransferase</fullName>
    </submittedName>
</protein>
<dbReference type="InterPro" id="IPR000878">
    <property type="entry name" value="4pyrrol_Mease"/>
</dbReference>
<evidence type="ECO:0000256" key="3">
    <source>
        <dbReference type="ARBA" id="ARBA00022603"/>
    </source>
</evidence>
<reference evidence="8" key="1">
    <citation type="submission" date="2014-06" db="EMBL/GenBank/DDBJ databases">
        <authorList>
            <person name="Winans N.J."/>
            <person name="Newell P.D."/>
            <person name="Douglas A.E."/>
        </authorList>
    </citation>
    <scope>NUCLEOTIDE SEQUENCE [LARGE SCALE GENOMIC DNA]</scope>
</reference>
<evidence type="ECO:0000313" key="8">
    <source>
        <dbReference type="Proteomes" id="UP000194641"/>
    </source>
</evidence>
<proteinExistence type="predicted"/>
<dbReference type="PIRSF" id="PIRSF036428">
    <property type="entry name" value="CobL"/>
    <property type="match status" value="1"/>
</dbReference>
<dbReference type="Gene3D" id="3.30.950.10">
    <property type="entry name" value="Methyltransferase, Cobalt-precorrin-4 Transmethylase, Domain 2"/>
    <property type="match status" value="1"/>
</dbReference>
<comment type="caution">
    <text evidence="7">The sequence shown here is derived from an EMBL/GenBank/DDBJ whole genome shotgun (WGS) entry which is preliminary data.</text>
</comment>
<evidence type="ECO:0000256" key="5">
    <source>
        <dbReference type="ARBA" id="ARBA00022691"/>
    </source>
</evidence>
<dbReference type="UniPathway" id="UPA00148"/>
<dbReference type="InterPro" id="IPR014777">
    <property type="entry name" value="4pyrrole_Mease_sub1"/>
</dbReference>
<dbReference type="InterPro" id="IPR012818">
    <property type="entry name" value="CbiE"/>
</dbReference>